<reference evidence="2" key="1">
    <citation type="submission" date="2022-11" db="UniProtKB">
        <authorList>
            <consortium name="WormBaseParasite"/>
        </authorList>
    </citation>
    <scope>IDENTIFICATION</scope>
</reference>
<accession>A0A915JSN8</accession>
<dbReference type="WBParaSite" id="nRc.2.0.1.t28867-RA">
    <property type="protein sequence ID" value="nRc.2.0.1.t28867-RA"/>
    <property type="gene ID" value="nRc.2.0.1.g28867"/>
</dbReference>
<evidence type="ECO:0000313" key="2">
    <source>
        <dbReference type="WBParaSite" id="nRc.2.0.1.t28867-RA"/>
    </source>
</evidence>
<evidence type="ECO:0000313" key="1">
    <source>
        <dbReference type="Proteomes" id="UP000887565"/>
    </source>
</evidence>
<keyword evidence="1" id="KW-1185">Reference proteome</keyword>
<organism evidence="1 2">
    <name type="scientific">Romanomermis culicivorax</name>
    <name type="common">Nematode worm</name>
    <dbReference type="NCBI Taxonomy" id="13658"/>
    <lineage>
        <taxon>Eukaryota</taxon>
        <taxon>Metazoa</taxon>
        <taxon>Ecdysozoa</taxon>
        <taxon>Nematoda</taxon>
        <taxon>Enoplea</taxon>
        <taxon>Dorylaimia</taxon>
        <taxon>Mermithida</taxon>
        <taxon>Mermithoidea</taxon>
        <taxon>Mermithidae</taxon>
        <taxon>Romanomermis</taxon>
    </lineage>
</organism>
<sequence>MRKEGPTRVYRACQSLSASNVASIVWVLSKCLKKAVQSSPMA</sequence>
<proteinExistence type="predicted"/>
<protein>
    <submittedName>
        <fullName evidence="2">Uncharacterized protein</fullName>
    </submittedName>
</protein>
<dbReference type="Proteomes" id="UP000887565">
    <property type="component" value="Unplaced"/>
</dbReference>
<dbReference type="AlphaFoldDB" id="A0A915JSN8"/>
<name>A0A915JSN8_ROMCU</name>